<evidence type="ECO:0000256" key="1">
    <source>
        <dbReference type="SAM" id="MobiDB-lite"/>
    </source>
</evidence>
<proteinExistence type="predicted"/>
<dbReference type="EMBL" id="CATNWA010013037">
    <property type="protein sequence ID" value="CAI9564462.1"/>
    <property type="molecule type" value="Genomic_DNA"/>
</dbReference>
<sequence>RGGTGAGQSLWRGGTARGPGVSRGAHNMPLVPFICFFGCVLSVGPMSPNYPGAP</sequence>
<name>A0ABN9CW79_9NEOB</name>
<evidence type="ECO:0000313" key="3">
    <source>
        <dbReference type="Proteomes" id="UP001162483"/>
    </source>
</evidence>
<dbReference type="Proteomes" id="UP001162483">
    <property type="component" value="Unassembled WGS sequence"/>
</dbReference>
<protein>
    <submittedName>
        <fullName evidence="2">Uncharacterized protein</fullName>
    </submittedName>
</protein>
<keyword evidence="3" id="KW-1185">Reference proteome</keyword>
<accession>A0ABN9CW79</accession>
<feature type="non-terminal residue" evidence="2">
    <location>
        <position position="1"/>
    </location>
</feature>
<feature type="region of interest" description="Disordered" evidence="1">
    <location>
        <begin position="1"/>
        <end position="22"/>
    </location>
</feature>
<reference evidence="2" key="1">
    <citation type="submission" date="2023-05" db="EMBL/GenBank/DDBJ databases">
        <authorList>
            <person name="Stuckert A."/>
        </authorList>
    </citation>
    <scope>NUCLEOTIDE SEQUENCE</scope>
</reference>
<comment type="caution">
    <text evidence="2">The sequence shown here is derived from an EMBL/GenBank/DDBJ whole genome shotgun (WGS) entry which is preliminary data.</text>
</comment>
<organism evidence="2 3">
    <name type="scientific">Staurois parvus</name>
    <dbReference type="NCBI Taxonomy" id="386267"/>
    <lineage>
        <taxon>Eukaryota</taxon>
        <taxon>Metazoa</taxon>
        <taxon>Chordata</taxon>
        <taxon>Craniata</taxon>
        <taxon>Vertebrata</taxon>
        <taxon>Euteleostomi</taxon>
        <taxon>Amphibia</taxon>
        <taxon>Batrachia</taxon>
        <taxon>Anura</taxon>
        <taxon>Neobatrachia</taxon>
        <taxon>Ranoidea</taxon>
        <taxon>Ranidae</taxon>
        <taxon>Staurois</taxon>
    </lineage>
</organism>
<gene>
    <name evidence="2" type="ORF">SPARVUS_LOCUS5906127</name>
</gene>
<evidence type="ECO:0000313" key="2">
    <source>
        <dbReference type="EMBL" id="CAI9564462.1"/>
    </source>
</evidence>